<accession>X7RV84</accession>
<gene>
    <name evidence="2" type="ORF">HMPREF2085_02398</name>
</gene>
<dbReference type="SUPFAM" id="SSF53335">
    <property type="entry name" value="S-adenosyl-L-methionine-dependent methyltransferases"/>
    <property type="match status" value="1"/>
</dbReference>
<proteinExistence type="predicted"/>
<evidence type="ECO:0000313" key="2">
    <source>
        <dbReference type="EMBL" id="ETZ25371.1"/>
    </source>
</evidence>
<reference evidence="2" key="1">
    <citation type="submission" date="2014-01" db="EMBL/GenBank/DDBJ databases">
        <title>The Genome Sequence of Fusobacterium nucleatum 13_3C.</title>
        <authorList>
            <consortium name="The Broad Institute Genomics Platform"/>
            <person name="Earl A."/>
            <person name="Allen-Vercoe E."/>
            <person name="Daigneault M."/>
            <person name="Young S.K."/>
            <person name="Zeng Q."/>
            <person name="Gargeya S."/>
            <person name="Fitzgerald M."/>
            <person name="Abouelleil A."/>
            <person name="Alvarado L."/>
            <person name="Chapman S.B."/>
            <person name="Gainer-Dewar J."/>
            <person name="Goldberg J."/>
            <person name="Griggs A."/>
            <person name="Gujja S."/>
            <person name="Hansen M."/>
            <person name="Howarth C."/>
            <person name="Imamovic A."/>
            <person name="Ireland A."/>
            <person name="Larimer J."/>
            <person name="McCowan C."/>
            <person name="Murphy C."/>
            <person name="Pearson M."/>
            <person name="Poon T.W."/>
            <person name="Priest M."/>
            <person name="Roberts A."/>
            <person name="Saif S."/>
            <person name="Shea T."/>
            <person name="Sykes S."/>
            <person name="Wortman J."/>
            <person name="Nusbaum C."/>
            <person name="Birren B."/>
        </authorList>
    </citation>
    <scope>NUCLEOTIDE SEQUENCE [LARGE SCALE GENOMIC DNA]</scope>
    <source>
        <strain evidence="2">13_3C</strain>
    </source>
</reference>
<evidence type="ECO:0000259" key="1">
    <source>
        <dbReference type="Pfam" id="PF13847"/>
    </source>
</evidence>
<protein>
    <recommendedName>
        <fullName evidence="1">Methyltransferase domain-containing protein</fullName>
    </recommendedName>
</protein>
<feature type="domain" description="Methyltransferase" evidence="1">
    <location>
        <begin position="49"/>
        <end position="188"/>
    </location>
</feature>
<dbReference type="InterPro" id="IPR029063">
    <property type="entry name" value="SAM-dependent_MTases_sf"/>
</dbReference>
<dbReference type="Pfam" id="PF13847">
    <property type="entry name" value="Methyltransf_31"/>
    <property type="match status" value="1"/>
</dbReference>
<dbReference type="OrthoDB" id="9805171at2"/>
<dbReference type="CDD" id="cd02440">
    <property type="entry name" value="AdoMet_MTases"/>
    <property type="match status" value="1"/>
</dbReference>
<dbReference type="HOGENOM" id="CLU_968698_0_0_0"/>
<dbReference type="PANTHER" id="PTHR43861">
    <property type="entry name" value="TRANS-ACONITATE 2-METHYLTRANSFERASE-RELATED"/>
    <property type="match status" value="1"/>
</dbReference>
<dbReference type="InterPro" id="IPR025714">
    <property type="entry name" value="Methyltranfer_dom"/>
</dbReference>
<name>X7RV84_FUSNU</name>
<sequence length="286" mass="33664">MSKLQKEILSNKDSVFNFLDNSEFYDDYSVWSSLTGNELLDIIPLKNKAFILDIGTGTGFPVIELAKRFKKNNKFFAIDKWDKVIEIAEKKSIIKSLKNITFLVGDFRILSFCHNFDLIISNNGFSSSKYRKDILKKCYILLNNNGELYFSAISPNSFKEFYFANYKCLQKIGIKKEQIDKLNKKKNNLRKDGNYYKKLLENIGFVDIKIKKKRKILRVANLNSLLNYTPLNLFIFKEWKEDIIQITGDKYKIFFNYLNSFINKQIKKEKSFINTIEFNIISARKK</sequence>
<comment type="caution">
    <text evidence="2">The sequence shown here is derived from an EMBL/GenBank/DDBJ whole genome shotgun (WGS) entry which is preliminary data.</text>
</comment>
<dbReference type="PATRIC" id="fig|1357398.3.peg.2354"/>
<dbReference type="EMBL" id="JAOZ01000016">
    <property type="protein sequence ID" value="ETZ25371.1"/>
    <property type="molecule type" value="Genomic_DNA"/>
</dbReference>
<dbReference type="AlphaFoldDB" id="X7RV84"/>
<dbReference type="Gene3D" id="3.40.50.150">
    <property type="entry name" value="Vaccinia Virus protein VP39"/>
    <property type="match status" value="1"/>
</dbReference>
<organism evidence="2">
    <name type="scientific">Fusobacterium nucleatum 13_3C</name>
    <dbReference type="NCBI Taxonomy" id="1357398"/>
    <lineage>
        <taxon>Bacteria</taxon>
        <taxon>Fusobacteriati</taxon>
        <taxon>Fusobacteriota</taxon>
        <taxon>Fusobacteriia</taxon>
        <taxon>Fusobacteriales</taxon>
        <taxon>Fusobacteriaceae</taxon>
        <taxon>Fusobacterium</taxon>
    </lineage>
</organism>